<gene>
    <name evidence="2" type="ORF">OG327_27280</name>
</gene>
<evidence type="ECO:0000256" key="1">
    <source>
        <dbReference type="SAM" id="MobiDB-lite"/>
    </source>
</evidence>
<dbReference type="InterPro" id="IPR029045">
    <property type="entry name" value="ClpP/crotonase-like_dom_sf"/>
</dbReference>
<proteinExistence type="predicted"/>
<dbReference type="SUPFAM" id="SSF52096">
    <property type="entry name" value="ClpP/crotonase"/>
    <property type="match status" value="1"/>
</dbReference>
<protein>
    <submittedName>
        <fullName evidence="2">Enoyl-CoA hydratase/isomerase family protein</fullName>
    </submittedName>
</protein>
<dbReference type="Gene3D" id="1.20.58.1300">
    <property type="match status" value="1"/>
</dbReference>
<sequence>MTAPVTATGTATATATAPVTGAAVTAPAAPGADWAPQPVWSGSPEEDARALAQLAAAGEKALSELPSKPGRDAEQQRLADRVHHVCRRARDGFLARHAEHVYGAVTDGLRRRPRLTELALAAAARFPGLVPDEALLAAEEGLTQAEKEGREIDQGLFFAAVLRSPLAGPHLLETMLLPTARALELADRFRTTGSVRAGAVLVERVDGAAYLTVENPDCLNAEDNGLIDDMETAVDLALLDERVRVGVLRGGVMSHPRYAGRRVFSAGINLKHLHEGRISYTEFLLRRELGYISKIYRGLRPADATAEAAVWPHRRVHKPWVAAVDTFAIGGGAQLLLVFDHVLGAADSWFSLPAAQEGIVPGAGNFRLGRHTGSRLARRILLSGAKVRASSPEAPLLFDEVVEPEAMDAALADAVRRLDSPAVEANRRILHAVEEPDDAFRAYMAEFALEQALRLYGADVIAKVGRRAGRTAEAS</sequence>
<accession>A0AAU2JVA9</accession>
<dbReference type="NCBIfam" id="NF042432">
    <property type="entry name" value="DHPACoAdixog_DpgC"/>
    <property type="match status" value="1"/>
</dbReference>
<dbReference type="PANTHER" id="PTHR11941">
    <property type="entry name" value="ENOYL-COA HYDRATASE-RELATED"/>
    <property type="match status" value="1"/>
</dbReference>
<dbReference type="InterPro" id="IPR001753">
    <property type="entry name" value="Enoyl-CoA_hydra/iso"/>
</dbReference>
<dbReference type="EMBL" id="CP108264">
    <property type="protein sequence ID" value="WTU76734.1"/>
    <property type="molecule type" value="Genomic_DNA"/>
</dbReference>
<organism evidence="2">
    <name type="scientific">Streptomyces sp. NBC_00049</name>
    <dbReference type="NCBI Taxonomy" id="2903617"/>
    <lineage>
        <taxon>Bacteria</taxon>
        <taxon>Bacillati</taxon>
        <taxon>Actinomycetota</taxon>
        <taxon>Actinomycetes</taxon>
        <taxon>Kitasatosporales</taxon>
        <taxon>Streptomycetaceae</taxon>
        <taxon>Streptomyces</taxon>
    </lineage>
</organism>
<evidence type="ECO:0000313" key="2">
    <source>
        <dbReference type="EMBL" id="WTU76734.1"/>
    </source>
</evidence>
<feature type="compositionally biased region" description="Low complexity" evidence="1">
    <location>
        <begin position="1"/>
        <end position="32"/>
    </location>
</feature>
<name>A0AAU2JVA9_9ACTN</name>
<dbReference type="InterPro" id="IPR053482">
    <property type="entry name" value="DPA-CoA_Dioxygenase"/>
</dbReference>
<reference evidence="2" key="1">
    <citation type="submission" date="2022-10" db="EMBL/GenBank/DDBJ databases">
        <title>The complete genomes of actinobacterial strains from the NBC collection.</title>
        <authorList>
            <person name="Joergensen T.S."/>
            <person name="Alvarez Arevalo M."/>
            <person name="Sterndorff E.B."/>
            <person name="Faurdal D."/>
            <person name="Vuksanovic O."/>
            <person name="Mourched A.-S."/>
            <person name="Charusanti P."/>
            <person name="Shaw S."/>
            <person name="Blin K."/>
            <person name="Weber T."/>
        </authorList>
    </citation>
    <scope>NUCLEOTIDE SEQUENCE</scope>
    <source>
        <strain evidence="2">NBC_00049</strain>
    </source>
</reference>
<dbReference type="GO" id="GO:0006635">
    <property type="term" value="P:fatty acid beta-oxidation"/>
    <property type="evidence" value="ECO:0007669"/>
    <property type="project" value="TreeGrafter"/>
</dbReference>
<dbReference type="AlphaFoldDB" id="A0AAU2JVA9"/>
<dbReference type="PANTHER" id="PTHR11941:SF54">
    <property type="entry name" value="ENOYL-COA HYDRATASE, MITOCHONDRIAL"/>
    <property type="match status" value="1"/>
</dbReference>
<dbReference type="CDD" id="cd06558">
    <property type="entry name" value="crotonase-like"/>
    <property type="match status" value="1"/>
</dbReference>
<feature type="region of interest" description="Disordered" evidence="1">
    <location>
        <begin position="1"/>
        <end position="47"/>
    </location>
</feature>
<dbReference type="Gene3D" id="3.90.226.10">
    <property type="entry name" value="2-enoyl-CoA Hydratase, Chain A, domain 1"/>
    <property type="match status" value="1"/>
</dbReference>
<dbReference type="GO" id="GO:0003824">
    <property type="term" value="F:catalytic activity"/>
    <property type="evidence" value="ECO:0007669"/>
    <property type="project" value="UniProtKB-ARBA"/>
</dbReference>
<dbReference type="Pfam" id="PF00378">
    <property type="entry name" value="ECH_1"/>
    <property type="match status" value="1"/>
</dbReference>